<evidence type="ECO:0000313" key="4">
    <source>
        <dbReference type="EMBL" id="SIO12695.1"/>
    </source>
</evidence>
<dbReference type="Proteomes" id="UP000185192">
    <property type="component" value="Unassembled WGS sequence"/>
</dbReference>
<dbReference type="PROSITE" id="PS51186">
    <property type="entry name" value="GNAT"/>
    <property type="match status" value="1"/>
</dbReference>
<name>A0A1N6GZ97_9SPHN</name>
<evidence type="ECO:0000256" key="2">
    <source>
        <dbReference type="ARBA" id="ARBA00023315"/>
    </source>
</evidence>
<reference evidence="5" key="1">
    <citation type="submission" date="2016-11" db="EMBL/GenBank/DDBJ databases">
        <authorList>
            <person name="Varghese N."/>
            <person name="Submissions S."/>
        </authorList>
    </citation>
    <scope>NUCLEOTIDE SEQUENCE [LARGE SCALE GENOMIC DNA]</scope>
    <source>
        <strain evidence="5">DSM 22363</strain>
    </source>
</reference>
<protein>
    <submittedName>
        <fullName evidence="4">Ribosomal protein S18 acetylase RimI</fullName>
    </submittedName>
</protein>
<dbReference type="EMBL" id="FSQW01000002">
    <property type="protein sequence ID" value="SIO12695.1"/>
    <property type="molecule type" value="Genomic_DNA"/>
</dbReference>
<dbReference type="InterPro" id="IPR000182">
    <property type="entry name" value="GNAT_dom"/>
</dbReference>
<dbReference type="Gene3D" id="3.40.630.30">
    <property type="match status" value="1"/>
</dbReference>
<sequence>MRETALSIRKLGPEDIELVHSAADLFDDPPIKEQTKAFLESDRDHIWIAYLGQEPVGMLTATTLLHPDKSPHIFVNELGIDDDYRRRGIATRLMAEAVSFARSCGLTPLWLAAEGDDDQANAFYRSLSEPTERVSVVYEWEE</sequence>
<dbReference type="RefSeq" id="WP_084192732.1">
    <property type="nucleotide sequence ID" value="NZ_FSQW01000002.1"/>
</dbReference>
<evidence type="ECO:0000313" key="5">
    <source>
        <dbReference type="Proteomes" id="UP000185192"/>
    </source>
</evidence>
<keyword evidence="4" id="KW-0687">Ribonucleoprotein</keyword>
<dbReference type="GO" id="GO:0016747">
    <property type="term" value="F:acyltransferase activity, transferring groups other than amino-acyl groups"/>
    <property type="evidence" value="ECO:0007669"/>
    <property type="project" value="InterPro"/>
</dbReference>
<dbReference type="GO" id="GO:0005840">
    <property type="term" value="C:ribosome"/>
    <property type="evidence" value="ECO:0007669"/>
    <property type="project" value="UniProtKB-KW"/>
</dbReference>
<dbReference type="AlphaFoldDB" id="A0A1N6GZ97"/>
<dbReference type="STRING" id="1123272.SAMN02745824_3054"/>
<proteinExistence type="predicted"/>
<dbReference type="Pfam" id="PF00583">
    <property type="entry name" value="Acetyltransf_1"/>
    <property type="match status" value="1"/>
</dbReference>
<gene>
    <name evidence="4" type="ORF">SAMN02745824_3054</name>
</gene>
<evidence type="ECO:0000256" key="1">
    <source>
        <dbReference type="ARBA" id="ARBA00022679"/>
    </source>
</evidence>
<dbReference type="SUPFAM" id="SSF55729">
    <property type="entry name" value="Acyl-CoA N-acyltransferases (Nat)"/>
    <property type="match status" value="1"/>
</dbReference>
<keyword evidence="4" id="KW-0689">Ribosomal protein</keyword>
<dbReference type="OrthoDB" id="9796129at2"/>
<dbReference type="InterPro" id="IPR016181">
    <property type="entry name" value="Acyl_CoA_acyltransferase"/>
</dbReference>
<dbReference type="CDD" id="cd04301">
    <property type="entry name" value="NAT_SF"/>
    <property type="match status" value="1"/>
</dbReference>
<keyword evidence="1" id="KW-0808">Transferase</keyword>
<organism evidence="4 5">
    <name type="scientific">Parasphingorhabdus marina DSM 22363</name>
    <dbReference type="NCBI Taxonomy" id="1123272"/>
    <lineage>
        <taxon>Bacteria</taxon>
        <taxon>Pseudomonadati</taxon>
        <taxon>Pseudomonadota</taxon>
        <taxon>Alphaproteobacteria</taxon>
        <taxon>Sphingomonadales</taxon>
        <taxon>Sphingomonadaceae</taxon>
        <taxon>Parasphingorhabdus</taxon>
    </lineage>
</organism>
<accession>A0A1N6GZ97</accession>
<keyword evidence="2" id="KW-0012">Acyltransferase</keyword>
<evidence type="ECO:0000259" key="3">
    <source>
        <dbReference type="PROSITE" id="PS51186"/>
    </source>
</evidence>
<keyword evidence="5" id="KW-1185">Reference proteome</keyword>
<dbReference type="PANTHER" id="PTHR43877">
    <property type="entry name" value="AMINOALKYLPHOSPHONATE N-ACETYLTRANSFERASE-RELATED-RELATED"/>
    <property type="match status" value="1"/>
</dbReference>
<dbReference type="InterPro" id="IPR050832">
    <property type="entry name" value="Bact_Acetyltransf"/>
</dbReference>
<feature type="domain" description="N-acetyltransferase" evidence="3">
    <location>
        <begin position="6"/>
        <end position="142"/>
    </location>
</feature>